<evidence type="ECO:0000256" key="5">
    <source>
        <dbReference type="ARBA" id="ARBA00023136"/>
    </source>
</evidence>
<keyword evidence="3 6" id="KW-0812">Transmembrane</keyword>
<feature type="domain" description="NADH:quinone oxidoreductase/Mrp antiporter transmembrane" evidence="8">
    <location>
        <begin position="135"/>
        <end position="437"/>
    </location>
</feature>
<feature type="transmembrane region" description="Helical" evidence="7">
    <location>
        <begin position="30"/>
        <end position="50"/>
    </location>
</feature>
<dbReference type="PANTHER" id="PTHR43507:SF1">
    <property type="entry name" value="NADH-UBIQUINONE OXIDOREDUCTASE CHAIN 4"/>
    <property type="match status" value="1"/>
</dbReference>
<dbReference type="GO" id="GO:0042773">
    <property type="term" value="P:ATP synthesis coupled electron transport"/>
    <property type="evidence" value="ECO:0007669"/>
    <property type="project" value="InterPro"/>
</dbReference>
<feature type="transmembrane region" description="Helical" evidence="7">
    <location>
        <begin position="430"/>
        <end position="447"/>
    </location>
</feature>
<evidence type="ECO:0000256" key="6">
    <source>
        <dbReference type="RuleBase" id="RU000320"/>
    </source>
</evidence>
<dbReference type="GO" id="GO:0048039">
    <property type="term" value="F:ubiquinone binding"/>
    <property type="evidence" value="ECO:0007669"/>
    <property type="project" value="TreeGrafter"/>
</dbReference>
<evidence type="ECO:0000313" key="9">
    <source>
        <dbReference type="EMBL" id="MBJ7608794.1"/>
    </source>
</evidence>
<feature type="transmembrane region" description="Helical" evidence="7">
    <location>
        <begin position="351"/>
        <end position="372"/>
    </location>
</feature>
<dbReference type="InterPro" id="IPR001750">
    <property type="entry name" value="ND/Mrp_TM"/>
</dbReference>
<dbReference type="NCBIfam" id="TIGR01972">
    <property type="entry name" value="NDH_I_M"/>
    <property type="match status" value="1"/>
</dbReference>
<feature type="transmembrane region" description="Helical" evidence="7">
    <location>
        <begin position="88"/>
        <end position="108"/>
    </location>
</feature>
<evidence type="ECO:0000256" key="7">
    <source>
        <dbReference type="SAM" id="Phobius"/>
    </source>
</evidence>
<protein>
    <submittedName>
        <fullName evidence="9">NADH-quinone oxidoreductase subunit M</fullName>
    </submittedName>
</protein>
<dbReference type="GO" id="GO:0016020">
    <property type="term" value="C:membrane"/>
    <property type="evidence" value="ECO:0007669"/>
    <property type="project" value="UniProtKB-SubCell"/>
</dbReference>
<dbReference type="GO" id="GO:0008137">
    <property type="term" value="F:NADH dehydrogenase (ubiquinone) activity"/>
    <property type="evidence" value="ECO:0007669"/>
    <property type="project" value="InterPro"/>
</dbReference>
<feature type="transmembrane region" description="Helical" evidence="7">
    <location>
        <begin position="468"/>
        <end position="489"/>
    </location>
</feature>
<feature type="transmembrane region" description="Helical" evidence="7">
    <location>
        <begin position="393"/>
        <end position="410"/>
    </location>
</feature>
<dbReference type="Pfam" id="PF00361">
    <property type="entry name" value="Proton_antipo_M"/>
    <property type="match status" value="1"/>
</dbReference>
<evidence type="ECO:0000256" key="2">
    <source>
        <dbReference type="ARBA" id="ARBA00009025"/>
    </source>
</evidence>
<comment type="subcellular location">
    <subcellularLocation>
        <location evidence="1">Endomembrane system</location>
        <topology evidence="1">Multi-pass membrane protein</topology>
    </subcellularLocation>
    <subcellularLocation>
        <location evidence="6">Membrane</location>
        <topology evidence="6">Multi-pass membrane protein</topology>
    </subcellularLocation>
</comment>
<feature type="transmembrane region" description="Helical" evidence="7">
    <location>
        <begin position="324"/>
        <end position="345"/>
    </location>
</feature>
<sequence>MNVPWLTVVLLLPLAAAALLQVIPRTAVTLLKALTVTATAAAAAIVWTLVATMGGSPHSAGPLSFHYSEIHQWIPVIGATYHVGLDGISAWILALNAGVFVLGAILVSRRSTDRLKLFCGLLLLTETMTAGVLLSVDLLLFYLFWEGMLIPLYFLLANYGNENRGRATVKFIVYTVAGSLLMLVSILSLFFAHGVASGNLSFDLTQLLGGGLSKQPLVIPWVNITTFTPEQWAFLGFAAAFAIKIPLVPFHTWLPDLYESAPVAVLVFFAGLVSKLGAYSFIRFALTLFPDAVNTFKWVLAALAVVSIIYGALMALSQRDIKRIVAYSSLSHLGFIALGIFTLNVNGINGAVIQIVNHGIIIAALFIIVDIIEQRTGTRDRHELAGLERRMPWLYAFFLVATLAGLGMPGMNSFAGEFSIMLGAFQLHPAYAVLAGLGVVLACWYMLRLHQGVMHDPPQPRTEAVGDIRPAQGLVLLPLVGLMVFLGVFPGPVGDVTQLSVKQTTALAHGYASTAGPNFSGLGPVSPGGQP</sequence>
<evidence type="ECO:0000256" key="1">
    <source>
        <dbReference type="ARBA" id="ARBA00004127"/>
    </source>
</evidence>
<dbReference type="GO" id="GO:0015990">
    <property type="term" value="P:electron transport coupled proton transport"/>
    <property type="evidence" value="ECO:0007669"/>
    <property type="project" value="TreeGrafter"/>
</dbReference>
<dbReference type="AlphaFoldDB" id="A0A934KLR9"/>
<evidence type="ECO:0000259" key="8">
    <source>
        <dbReference type="Pfam" id="PF00361"/>
    </source>
</evidence>
<feature type="transmembrane region" description="Helical" evidence="7">
    <location>
        <begin position="6"/>
        <end position="23"/>
    </location>
</feature>
<dbReference type="InterPro" id="IPR003918">
    <property type="entry name" value="NADH_UbQ_OxRdtase"/>
</dbReference>
<reference evidence="9 10" key="1">
    <citation type="submission" date="2020-10" db="EMBL/GenBank/DDBJ databases">
        <title>Ca. Dormibacterota MAGs.</title>
        <authorList>
            <person name="Montgomery K."/>
        </authorList>
    </citation>
    <scope>NUCLEOTIDE SEQUENCE [LARGE SCALE GENOMIC DNA]</scope>
    <source>
        <strain evidence="9">Mitchell_Peninsula_5</strain>
    </source>
</reference>
<feature type="transmembrane region" description="Helical" evidence="7">
    <location>
        <begin position="263"/>
        <end position="286"/>
    </location>
</feature>
<dbReference type="PANTHER" id="PTHR43507">
    <property type="entry name" value="NADH-UBIQUINONE OXIDOREDUCTASE CHAIN 4"/>
    <property type="match status" value="1"/>
</dbReference>
<gene>
    <name evidence="9" type="ORF">JF887_05100</name>
</gene>
<dbReference type="Proteomes" id="UP000614410">
    <property type="component" value="Unassembled WGS sequence"/>
</dbReference>
<name>A0A934KLR9_9BACT</name>
<evidence type="ECO:0000256" key="4">
    <source>
        <dbReference type="ARBA" id="ARBA00022989"/>
    </source>
</evidence>
<keyword evidence="5 7" id="KW-0472">Membrane</keyword>
<dbReference type="InterPro" id="IPR010227">
    <property type="entry name" value="NADH_Q_OxRdtase_chainM/4"/>
</dbReference>
<comment type="caution">
    <text evidence="9">The sequence shown here is derived from an EMBL/GenBank/DDBJ whole genome shotgun (WGS) entry which is preliminary data.</text>
</comment>
<dbReference type="EMBL" id="JAEKNN010000025">
    <property type="protein sequence ID" value="MBJ7608794.1"/>
    <property type="molecule type" value="Genomic_DNA"/>
</dbReference>
<organism evidence="9 10">
    <name type="scientific">Candidatus Amunia macphersoniae</name>
    <dbReference type="NCBI Taxonomy" id="3127014"/>
    <lineage>
        <taxon>Bacteria</taxon>
        <taxon>Bacillati</taxon>
        <taxon>Candidatus Dormiibacterota</taxon>
        <taxon>Candidatus Dormibacteria</taxon>
        <taxon>Candidatus Aeolococcales</taxon>
        <taxon>Candidatus Aeolococcaceae</taxon>
        <taxon>Candidatus Amunia</taxon>
    </lineage>
</organism>
<feature type="transmembrane region" description="Helical" evidence="7">
    <location>
        <begin position="298"/>
        <end position="317"/>
    </location>
</feature>
<dbReference type="PRINTS" id="PR01437">
    <property type="entry name" value="NUOXDRDTASE4"/>
</dbReference>
<dbReference type="GO" id="GO:0012505">
    <property type="term" value="C:endomembrane system"/>
    <property type="evidence" value="ECO:0007669"/>
    <property type="project" value="UniProtKB-SubCell"/>
</dbReference>
<evidence type="ECO:0000313" key="10">
    <source>
        <dbReference type="Proteomes" id="UP000614410"/>
    </source>
</evidence>
<feature type="transmembrane region" description="Helical" evidence="7">
    <location>
        <begin position="115"/>
        <end position="134"/>
    </location>
</feature>
<feature type="transmembrane region" description="Helical" evidence="7">
    <location>
        <begin position="171"/>
        <end position="192"/>
    </location>
</feature>
<comment type="similarity">
    <text evidence="2">Belongs to the complex I subunit 4 family.</text>
</comment>
<accession>A0A934KLR9</accession>
<evidence type="ECO:0000256" key="3">
    <source>
        <dbReference type="ARBA" id="ARBA00022692"/>
    </source>
</evidence>
<dbReference type="GO" id="GO:0003954">
    <property type="term" value="F:NADH dehydrogenase activity"/>
    <property type="evidence" value="ECO:0007669"/>
    <property type="project" value="TreeGrafter"/>
</dbReference>
<proteinExistence type="inferred from homology"/>
<feature type="transmembrane region" description="Helical" evidence="7">
    <location>
        <begin position="232"/>
        <end position="251"/>
    </location>
</feature>
<feature type="transmembrane region" description="Helical" evidence="7">
    <location>
        <begin position="140"/>
        <end position="159"/>
    </location>
</feature>
<keyword evidence="4 7" id="KW-1133">Transmembrane helix</keyword>